<dbReference type="InterPro" id="IPR003656">
    <property type="entry name" value="Znf_BED"/>
</dbReference>
<feature type="region of interest" description="Disordered" evidence="4">
    <location>
        <begin position="506"/>
        <end position="530"/>
    </location>
</feature>
<evidence type="ECO:0000313" key="7">
    <source>
        <dbReference type="WBParaSite" id="EEL_0000691501-mRNA-1"/>
    </source>
</evidence>
<keyword evidence="3" id="KW-0862">Zinc</keyword>
<dbReference type="WBParaSite" id="EEL_0000691501-mRNA-1">
    <property type="protein sequence ID" value="EEL_0000691501-mRNA-1"/>
    <property type="gene ID" value="EEL_0000691501"/>
</dbReference>
<dbReference type="SUPFAM" id="SSF57667">
    <property type="entry name" value="beta-beta-alpha zinc fingers"/>
    <property type="match status" value="1"/>
</dbReference>
<dbReference type="GO" id="GO:0008270">
    <property type="term" value="F:zinc ion binding"/>
    <property type="evidence" value="ECO:0007669"/>
    <property type="project" value="UniProtKB-KW"/>
</dbReference>
<feature type="compositionally biased region" description="Polar residues" evidence="4">
    <location>
        <begin position="269"/>
        <end position="283"/>
    </location>
</feature>
<keyword evidence="6" id="KW-1185">Reference proteome</keyword>
<feature type="compositionally biased region" description="Polar residues" evidence="4">
    <location>
        <begin position="683"/>
        <end position="693"/>
    </location>
</feature>
<evidence type="ECO:0000259" key="5">
    <source>
        <dbReference type="Pfam" id="PF02892"/>
    </source>
</evidence>
<feature type="compositionally biased region" description="Low complexity" evidence="4">
    <location>
        <begin position="694"/>
        <end position="707"/>
    </location>
</feature>
<dbReference type="AlphaFoldDB" id="A0A0R3RXG5"/>
<dbReference type="GO" id="GO:0003677">
    <property type="term" value="F:DNA binding"/>
    <property type="evidence" value="ECO:0007669"/>
    <property type="project" value="InterPro"/>
</dbReference>
<evidence type="ECO:0000256" key="1">
    <source>
        <dbReference type="ARBA" id="ARBA00022723"/>
    </source>
</evidence>
<keyword evidence="2" id="KW-0863">Zinc-finger</keyword>
<feature type="compositionally biased region" description="Basic and acidic residues" evidence="4">
    <location>
        <begin position="511"/>
        <end position="530"/>
    </location>
</feature>
<organism evidence="6 7">
    <name type="scientific">Elaeophora elaphi</name>
    <dbReference type="NCBI Taxonomy" id="1147741"/>
    <lineage>
        <taxon>Eukaryota</taxon>
        <taxon>Metazoa</taxon>
        <taxon>Ecdysozoa</taxon>
        <taxon>Nematoda</taxon>
        <taxon>Chromadorea</taxon>
        <taxon>Rhabditida</taxon>
        <taxon>Spirurina</taxon>
        <taxon>Spiruromorpha</taxon>
        <taxon>Filarioidea</taxon>
        <taxon>Onchocercidae</taxon>
        <taxon>Elaeophora</taxon>
    </lineage>
</organism>
<protein>
    <submittedName>
        <fullName evidence="7">BED-type domain-containing protein</fullName>
    </submittedName>
</protein>
<feature type="region of interest" description="Disordered" evidence="4">
    <location>
        <begin position="268"/>
        <end position="291"/>
    </location>
</feature>
<name>A0A0R3RXG5_9BILA</name>
<feature type="domain" description="BED-type" evidence="5">
    <location>
        <begin position="534"/>
        <end position="570"/>
    </location>
</feature>
<reference evidence="7" key="1">
    <citation type="submission" date="2017-02" db="UniProtKB">
        <authorList>
            <consortium name="WormBaseParasite"/>
        </authorList>
    </citation>
    <scope>IDENTIFICATION</scope>
</reference>
<proteinExistence type="predicted"/>
<evidence type="ECO:0000256" key="3">
    <source>
        <dbReference type="ARBA" id="ARBA00022833"/>
    </source>
</evidence>
<evidence type="ECO:0000256" key="4">
    <source>
        <dbReference type="SAM" id="MobiDB-lite"/>
    </source>
</evidence>
<dbReference type="STRING" id="1147741.A0A0R3RXG5"/>
<evidence type="ECO:0000313" key="6">
    <source>
        <dbReference type="Proteomes" id="UP000050640"/>
    </source>
</evidence>
<feature type="region of interest" description="Disordered" evidence="4">
    <location>
        <begin position="328"/>
        <end position="347"/>
    </location>
</feature>
<accession>A0A0R3RXG5</accession>
<sequence length="770" mass="86791">MYILSYKTFCRLATVVNINMFSDVKDELHGQEQDMAEATATANTLADISTLITQQSKNYSDGRLGMAESNEKRPRRGRVAEHPCWELVQRVDEHNCMICRICSKVVKCLNTRNAMQHFSSCHPQIAVELDQSWQMKLQLKADFNRISSETSLFHRSIWKRRGRAAEHPSWRYFCRINRKSSNCKLCGVHVAYACSGNLMKHLKSRHLAEFAITQREWEEILKRKKQLCELRLKVSSNVSGSEEQSPSNFLSYDYEDEQDEGLGNMELFEQSNGNENDGSASNEADSKLDDFDGQTTAEQHDATLEPSIADDSRITDVGQTANRILQSIGFSSHPPKSPSPGLQQQGSWLSQTSLGTKNDAFRRRISFFGYIFIKIYLMDLGPSNFPSQQQNIDSSAFIIKRDPEKTFALVEATATASALADISAIISQQFTSQSDNSEDGAARDLEHPCWDYMHKSDDLDSMVCRVCTQRIKPIDIQKAMEHFISCHPQIAAEFEQSWQMKLQLKSSANRSTDEPLSSKEGSERRGGHGTEHPCWRYFTRNRKSADCRMCGTHVAYACSGNLMRHLRSRHISESVITQKEWEEIQKRKKQLCELRMMATANACGSEEQPHSNAVSYAYVDEEQDGSMTGAGEEYDGIVESDEQRYRKESSVSSSIASDVKVNGGNDAASRNAVTFAGAHNQTFEGISPKHQQNSGPPLSSGGRSRTFSTGRNAAFQKRINCFVSGLAEELSSFPMQKSLVCMRRIRKFMDEQLLELDEVTQIFEDDAGIS</sequence>
<dbReference type="Proteomes" id="UP000050640">
    <property type="component" value="Unplaced"/>
</dbReference>
<feature type="region of interest" description="Disordered" evidence="4">
    <location>
        <begin position="683"/>
        <end position="707"/>
    </location>
</feature>
<dbReference type="Pfam" id="PF02892">
    <property type="entry name" value="zf-BED"/>
    <property type="match status" value="1"/>
</dbReference>
<evidence type="ECO:0000256" key="2">
    <source>
        <dbReference type="ARBA" id="ARBA00022771"/>
    </source>
</evidence>
<feature type="region of interest" description="Disordered" evidence="4">
    <location>
        <begin position="627"/>
        <end position="651"/>
    </location>
</feature>
<dbReference type="InterPro" id="IPR036236">
    <property type="entry name" value="Znf_C2H2_sf"/>
</dbReference>
<keyword evidence="1" id="KW-0479">Metal-binding</keyword>